<dbReference type="PANTHER" id="PTHR30537:SF72">
    <property type="entry name" value="LYSR FAMILY TRANSCRIPTIONAL REGULATOR"/>
    <property type="match status" value="1"/>
</dbReference>
<evidence type="ECO:0000256" key="1">
    <source>
        <dbReference type="ARBA" id="ARBA00009437"/>
    </source>
</evidence>
<organism evidence="6 7">
    <name type="scientific">Hyphomicrobium denitrificans (strain ATCC 51888 / DSM 1869 / NCIMB 11706 / TK 0415)</name>
    <dbReference type="NCBI Taxonomy" id="582899"/>
    <lineage>
        <taxon>Bacteria</taxon>
        <taxon>Pseudomonadati</taxon>
        <taxon>Pseudomonadota</taxon>
        <taxon>Alphaproteobacteria</taxon>
        <taxon>Hyphomicrobiales</taxon>
        <taxon>Hyphomicrobiaceae</taxon>
        <taxon>Hyphomicrobium</taxon>
    </lineage>
</organism>
<dbReference type="GO" id="GO:0006351">
    <property type="term" value="P:DNA-templated transcription"/>
    <property type="evidence" value="ECO:0007669"/>
    <property type="project" value="TreeGrafter"/>
</dbReference>
<dbReference type="AlphaFoldDB" id="D8JU38"/>
<dbReference type="GO" id="GO:0003700">
    <property type="term" value="F:DNA-binding transcription factor activity"/>
    <property type="evidence" value="ECO:0007669"/>
    <property type="project" value="InterPro"/>
</dbReference>
<sequence>MYKYAEFDITGQNLQTIEIVMDRLGRLRVFVRVVDCKSFTKAAETLAIPRSTVSIAIKELEKLVGARLLSRTTRSVIPTHDGVAFYEQCSRLVDDYEEVEGLFRTAHAELRGRLKVNVPGRIGRMIIAPAVPEFVSKYPNIALEIGITDRTVDLQLEGIDCVVRVGDLADSNLIARRIGDLDIINCASPDYLDRNGVPVRPSDLRKHRTIAYMPPSGGKPEPWQYVDAKGLQSLNVPPSIAVDNAEMLIACCLAGLGLIQVPSYDVREHLRRGELVEVLPKYCSPPMPIHIVYPHRRHLSGRLQAFIEWATELLREHINAPAIAEKTRASRKR</sequence>
<dbReference type="CDD" id="cd08472">
    <property type="entry name" value="PBP2_CrgA_like_3"/>
    <property type="match status" value="1"/>
</dbReference>
<keyword evidence="7" id="KW-1185">Reference proteome</keyword>
<dbReference type="InterPro" id="IPR036388">
    <property type="entry name" value="WH-like_DNA-bd_sf"/>
</dbReference>
<name>D8JU38_HYPDA</name>
<dbReference type="HOGENOM" id="CLU_039613_16_3_5"/>
<evidence type="ECO:0000313" key="7">
    <source>
        <dbReference type="Proteomes" id="UP000002033"/>
    </source>
</evidence>
<proteinExistence type="inferred from homology"/>
<dbReference type="SUPFAM" id="SSF46785">
    <property type="entry name" value="Winged helix' DNA-binding domain"/>
    <property type="match status" value="1"/>
</dbReference>
<dbReference type="KEGG" id="hdn:Hden_2790"/>
<dbReference type="PROSITE" id="PS50931">
    <property type="entry name" value="HTH_LYSR"/>
    <property type="match status" value="1"/>
</dbReference>
<evidence type="ECO:0000256" key="2">
    <source>
        <dbReference type="ARBA" id="ARBA00023015"/>
    </source>
</evidence>
<dbReference type="eggNOG" id="COG0583">
    <property type="taxonomic scope" value="Bacteria"/>
</dbReference>
<dbReference type="Gene3D" id="3.40.190.290">
    <property type="match status" value="1"/>
</dbReference>
<keyword evidence="2" id="KW-0805">Transcription regulation</keyword>
<dbReference type="Pfam" id="PF00126">
    <property type="entry name" value="HTH_1"/>
    <property type="match status" value="1"/>
</dbReference>
<dbReference type="STRING" id="582899.Hden_2790"/>
<keyword evidence="3" id="KW-0238">DNA-binding</keyword>
<dbReference type="Gene3D" id="1.10.10.10">
    <property type="entry name" value="Winged helix-like DNA-binding domain superfamily/Winged helix DNA-binding domain"/>
    <property type="match status" value="1"/>
</dbReference>
<dbReference type="InterPro" id="IPR000847">
    <property type="entry name" value="LysR_HTH_N"/>
</dbReference>
<evidence type="ECO:0000313" key="6">
    <source>
        <dbReference type="EMBL" id="ADJ24586.1"/>
    </source>
</evidence>
<dbReference type="FunFam" id="1.10.10.10:FF:000001">
    <property type="entry name" value="LysR family transcriptional regulator"/>
    <property type="match status" value="1"/>
</dbReference>
<protein>
    <submittedName>
        <fullName evidence="6">Transcriptional regulator, LysR family</fullName>
    </submittedName>
</protein>
<feature type="domain" description="HTH lysR-type" evidence="5">
    <location>
        <begin position="22"/>
        <end position="79"/>
    </location>
</feature>
<gene>
    <name evidence="6" type="ordered locus">Hden_2790</name>
</gene>
<evidence type="ECO:0000259" key="5">
    <source>
        <dbReference type="PROSITE" id="PS50931"/>
    </source>
</evidence>
<dbReference type="FunFam" id="3.40.190.290:FF:000001">
    <property type="entry name" value="Transcriptional regulator, LysR family"/>
    <property type="match status" value="1"/>
</dbReference>
<evidence type="ECO:0000256" key="4">
    <source>
        <dbReference type="ARBA" id="ARBA00023163"/>
    </source>
</evidence>
<reference evidence="7" key="1">
    <citation type="journal article" date="2011" name="J. Bacteriol.">
        <title>Genome sequences of eight morphologically diverse alphaproteobacteria.</title>
        <authorList>
            <consortium name="US DOE Joint Genome Institute"/>
            <person name="Brown P.J."/>
            <person name="Kysela D.T."/>
            <person name="Buechlein A."/>
            <person name="Hemmerich C."/>
            <person name="Brun Y.V."/>
        </authorList>
    </citation>
    <scope>NUCLEOTIDE SEQUENCE [LARGE SCALE GENOMIC DNA]</scope>
    <source>
        <strain evidence="7">ATCC 51888 / DSM 1869 / NCIB 11706 / TK 0415</strain>
    </source>
</reference>
<accession>D8JU38</accession>
<dbReference type="Pfam" id="PF03466">
    <property type="entry name" value="LysR_substrate"/>
    <property type="match status" value="1"/>
</dbReference>
<dbReference type="EMBL" id="CP002083">
    <property type="protein sequence ID" value="ADJ24586.1"/>
    <property type="molecule type" value="Genomic_DNA"/>
</dbReference>
<dbReference type="PANTHER" id="PTHR30537">
    <property type="entry name" value="HTH-TYPE TRANSCRIPTIONAL REGULATOR"/>
    <property type="match status" value="1"/>
</dbReference>
<dbReference type="Proteomes" id="UP000002033">
    <property type="component" value="Chromosome"/>
</dbReference>
<dbReference type="SUPFAM" id="SSF53850">
    <property type="entry name" value="Periplasmic binding protein-like II"/>
    <property type="match status" value="1"/>
</dbReference>
<comment type="similarity">
    <text evidence="1">Belongs to the LysR transcriptional regulatory family.</text>
</comment>
<dbReference type="GO" id="GO:0043565">
    <property type="term" value="F:sequence-specific DNA binding"/>
    <property type="evidence" value="ECO:0007669"/>
    <property type="project" value="TreeGrafter"/>
</dbReference>
<dbReference type="InterPro" id="IPR036390">
    <property type="entry name" value="WH_DNA-bd_sf"/>
</dbReference>
<dbReference type="InterPro" id="IPR005119">
    <property type="entry name" value="LysR_subst-bd"/>
</dbReference>
<keyword evidence="4" id="KW-0804">Transcription</keyword>
<dbReference type="InterPro" id="IPR058163">
    <property type="entry name" value="LysR-type_TF_proteobact-type"/>
</dbReference>
<evidence type="ECO:0000256" key="3">
    <source>
        <dbReference type="ARBA" id="ARBA00023125"/>
    </source>
</evidence>